<dbReference type="AlphaFoldDB" id="A0A7I8IVP6"/>
<proteinExistence type="predicted"/>
<gene>
    <name evidence="1" type="ORF">SI7747_06008460</name>
</gene>
<dbReference type="EMBL" id="CACRZD030000006">
    <property type="protein sequence ID" value="CAA6662067.1"/>
    <property type="molecule type" value="Genomic_DNA"/>
</dbReference>
<name>A0A7I8IVP6_SPIIN</name>
<keyword evidence="2" id="KW-1185">Reference proteome</keyword>
<dbReference type="Proteomes" id="UP001189122">
    <property type="component" value="Unassembled WGS sequence"/>
</dbReference>
<evidence type="ECO:0000313" key="1">
    <source>
        <dbReference type="EMBL" id="CAA2622420.1"/>
    </source>
</evidence>
<dbReference type="EMBL" id="LR743593">
    <property type="protein sequence ID" value="CAA2622420.1"/>
    <property type="molecule type" value="Genomic_DNA"/>
</dbReference>
<protein>
    <submittedName>
        <fullName evidence="1">Uncharacterized protein</fullName>
    </submittedName>
</protein>
<accession>A0A7I8IVP6</accession>
<organism evidence="1">
    <name type="scientific">Spirodela intermedia</name>
    <name type="common">Intermediate duckweed</name>
    <dbReference type="NCBI Taxonomy" id="51605"/>
    <lineage>
        <taxon>Eukaryota</taxon>
        <taxon>Viridiplantae</taxon>
        <taxon>Streptophyta</taxon>
        <taxon>Embryophyta</taxon>
        <taxon>Tracheophyta</taxon>
        <taxon>Spermatophyta</taxon>
        <taxon>Magnoliopsida</taxon>
        <taxon>Liliopsida</taxon>
        <taxon>Araceae</taxon>
        <taxon>Lemnoideae</taxon>
        <taxon>Spirodela</taxon>
    </lineage>
</organism>
<evidence type="ECO:0000313" key="2">
    <source>
        <dbReference type="Proteomes" id="UP001189122"/>
    </source>
</evidence>
<reference evidence="1 2" key="1">
    <citation type="submission" date="2019-12" db="EMBL/GenBank/DDBJ databases">
        <authorList>
            <person name="Scholz U."/>
            <person name="Mascher M."/>
            <person name="Fiebig A."/>
        </authorList>
    </citation>
    <scope>NUCLEOTIDE SEQUENCE</scope>
</reference>
<sequence>MATLWISSRKCSRGVAVSRGSSGLDRRGTCAPPPFYVTGGQPAMGQGVVVHTQERDLLRYLTLPSSGRGQSVGR</sequence>